<evidence type="ECO:0000313" key="2">
    <source>
        <dbReference type="Proteomes" id="UP000499080"/>
    </source>
</evidence>
<keyword evidence="2" id="KW-1185">Reference proteome</keyword>
<sequence>MEWHKRRICSWASLREFYQPGLTMSGMVGRDCPCTRAMVRLYFTQLNRSSTVEEFYSALSLYQRHWWDEPQLQPNRKARDAFPVPGFTGGTGREWTCLNNERKVRDFYRLVNRYSILWEDGLSLAYHGQCRDLIGSQLNRGYAGEV</sequence>
<accession>A0A4Y2W4D0</accession>
<dbReference type="EMBL" id="BGPR01054670">
    <property type="protein sequence ID" value="GBO31384.1"/>
    <property type="molecule type" value="Genomic_DNA"/>
</dbReference>
<gene>
    <name evidence="1" type="ORF">AVEN_47218_1</name>
</gene>
<protein>
    <submittedName>
        <fullName evidence="1">Uncharacterized protein</fullName>
    </submittedName>
</protein>
<organism evidence="1 2">
    <name type="scientific">Araneus ventricosus</name>
    <name type="common">Orbweaver spider</name>
    <name type="synonym">Epeira ventricosa</name>
    <dbReference type="NCBI Taxonomy" id="182803"/>
    <lineage>
        <taxon>Eukaryota</taxon>
        <taxon>Metazoa</taxon>
        <taxon>Ecdysozoa</taxon>
        <taxon>Arthropoda</taxon>
        <taxon>Chelicerata</taxon>
        <taxon>Arachnida</taxon>
        <taxon>Araneae</taxon>
        <taxon>Araneomorphae</taxon>
        <taxon>Entelegynae</taxon>
        <taxon>Araneoidea</taxon>
        <taxon>Araneidae</taxon>
        <taxon>Araneus</taxon>
    </lineage>
</organism>
<comment type="caution">
    <text evidence="1">The sequence shown here is derived from an EMBL/GenBank/DDBJ whole genome shotgun (WGS) entry which is preliminary data.</text>
</comment>
<reference evidence="1 2" key="1">
    <citation type="journal article" date="2019" name="Sci. Rep.">
        <title>Orb-weaving spider Araneus ventricosus genome elucidates the spidroin gene catalogue.</title>
        <authorList>
            <person name="Kono N."/>
            <person name="Nakamura H."/>
            <person name="Ohtoshi R."/>
            <person name="Moran D.A.P."/>
            <person name="Shinohara A."/>
            <person name="Yoshida Y."/>
            <person name="Fujiwara M."/>
            <person name="Mori M."/>
            <person name="Tomita M."/>
            <person name="Arakawa K."/>
        </authorList>
    </citation>
    <scope>NUCLEOTIDE SEQUENCE [LARGE SCALE GENOMIC DNA]</scope>
</reference>
<dbReference type="AlphaFoldDB" id="A0A4Y2W4D0"/>
<proteinExistence type="predicted"/>
<name>A0A4Y2W4D0_ARAVE</name>
<dbReference type="Proteomes" id="UP000499080">
    <property type="component" value="Unassembled WGS sequence"/>
</dbReference>
<evidence type="ECO:0000313" key="1">
    <source>
        <dbReference type="EMBL" id="GBO31384.1"/>
    </source>
</evidence>